<sequence length="331" mass="38021">PYRKIIQKSNENVQTLEEEKKFLFAQLDTSQQKYENLKNFLKEILVSLSKDNQEELVNELNSEIENRKKNAPSFYSTEIKTTELTSKKELVAAKARAEARQGKIQKLSESVAQTPIYKKTIDFLKTKSVFLNARRETIEELQECDAIGNMGGSITDVITFGIPKAVGEVIVAGNNFSKIVIAEKGNKEFQISLSDEKELERLNQIYDSLIELIQENEEVNNLLGLKTRRLRDGKAKLFEKKYEIFDILINDGIVRLGDTVERQEKLVSLRKELLAIAFRHGHKEFETELDSLCQAQIDLTKSQIELEDLQNQQQETQILSPTLPKQINWDN</sequence>
<gene>
    <name evidence="1" type="ORF">RPERSI_LOCUS3663</name>
</gene>
<dbReference type="EMBL" id="CAJVQC010004668">
    <property type="protein sequence ID" value="CAG8543657.1"/>
    <property type="molecule type" value="Genomic_DNA"/>
</dbReference>
<evidence type="ECO:0000313" key="2">
    <source>
        <dbReference type="Proteomes" id="UP000789920"/>
    </source>
</evidence>
<reference evidence="1" key="1">
    <citation type="submission" date="2021-06" db="EMBL/GenBank/DDBJ databases">
        <authorList>
            <person name="Kallberg Y."/>
            <person name="Tangrot J."/>
            <person name="Rosling A."/>
        </authorList>
    </citation>
    <scope>NUCLEOTIDE SEQUENCE</scope>
    <source>
        <strain evidence="1">MA461A</strain>
    </source>
</reference>
<dbReference type="Proteomes" id="UP000789920">
    <property type="component" value="Unassembled WGS sequence"/>
</dbReference>
<evidence type="ECO:0000313" key="1">
    <source>
        <dbReference type="EMBL" id="CAG8543657.1"/>
    </source>
</evidence>
<accession>A0ACA9LQQ4</accession>
<comment type="caution">
    <text evidence="1">The sequence shown here is derived from an EMBL/GenBank/DDBJ whole genome shotgun (WGS) entry which is preliminary data.</text>
</comment>
<keyword evidence="2" id="KW-1185">Reference proteome</keyword>
<organism evidence="1 2">
    <name type="scientific">Racocetra persica</name>
    <dbReference type="NCBI Taxonomy" id="160502"/>
    <lineage>
        <taxon>Eukaryota</taxon>
        <taxon>Fungi</taxon>
        <taxon>Fungi incertae sedis</taxon>
        <taxon>Mucoromycota</taxon>
        <taxon>Glomeromycotina</taxon>
        <taxon>Glomeromycetes</taxon>
        <taxon>Diversisporales</taxon>
        <taxon>Gigasporaceae</taxon>
        <taxon>Racocetra</taxon>
    </lineage>
</organism>
<protein>
    <submittedName>
        <fullName evidence="1">3477_t:CDS:1</fullName>
    </submittedName>
</protein>
<name>A0ACA9LQQ4_9GLOM</name>
<feature type="non-terminal residue" evidence="1">
    <location>
        <position position="1"/>
    </location>
</feature>
<proteinExistence type="predicted"/>